<feature type="region of interest" description="Disordered" evidence="1">
    <location>
        <begin position="1"/>
        <end position="56"/>
    </location>
</feature>
<dbReference type="Proteomes" id="UP001303473">
    <property type="component" value="Unassembled WGS sequence"/>
</dbReference>
<evidence type="ECO:0000313" key="3">
    <source>
        <dbReference type="Proteomes" id="UP001303473"/>
    </source>
</evidence>
<proteinExistence type="predicted"/>
<feature type="compositionally biased region" description="Low complexity" evidence="1">
    <location>
        <begin position="193"/>
        <end position="203"/>
    </location>
</feature>
<organism evidence="2 3">
    <name type="scientific">Diplogelasinospora grovesii</name>
    <dbReference type="NCBI Taxonomy" id="303347"/>
    <lineage>
        <taxon>Eukaryota</taxon>
        <taxon>Fungi</taxon>
        <taxon>Dikarya</taxon>
        <taxon>Ascomycota</taxon>
        <taxon>Pezizomycotina</taxon>
        <taxon>Sordariomycetes</taxon>
        <taxon>Sordariomycetidae</taxon>
        <taxon>Sordariales</taxon>
        <taxon>Diplogelasinosporaceae</taxon>
        <taxon>Diplogelasinospora</taxon>
    </lineage>
</organism>
<comment type="caution">
    <text evidence="2">The sequence shown here is derived from an EMBL/GenBank/DDBJ whole genome shotgun (WGS) entry which is preliminary data.</text>
</comment>
<feature type="region of interest" description="Disordered" evidence="1">
    <location>
        <begin position="98"/>
        <end position="219"/>
    </location>
</feature>
<evidence type="ECO:0000256" key="1">
    <source>
        <dbReference type="SAM" id="MobiDB-lite"/>
    </source>
</evidence>
<feature type="compositionally biased region" description="Polar residues" evidence="1">
    <location>
        <begin position="1"/>
        <end position="25"/>
    </location>
</feature>
<protein>
    <recommendedName>
        <fullName evidence="4">BZIP domain-containing protein</fullName>
    </recommendedName>
</protein>
<reference evidence="3" key="1">
    <citation type="journal article" date="2023" name="Mol. Phylogenet. Evol.">
        <title>Genome-scale phylogeny and comparative genomics of the fungal order Sordariales.</title>
        <authorList>
            <person name="Hensen N."/>
            <person name="Bonometti L."/>
            <person name="Westerberg I."/>
            <person name="Brannstrom I.O."/>
            <person name="Guillou S."/>
            <person name="Cros-Aarteil S."/>
            <person name="Calhoun S."/>
            <person name="Haridas S."/>
            <person name="Kuo A."/>
            <person name="Mondo S."/>
            <person name="Pangilinan J."/>
            <person name="Riley R."/>
            <person name="LaButti K."/>
            <person name="Andreopoulos B."/>
            <person name="Lipzen A."/>
            <person name="Chen C."/>
            <person name="Yan M."/>
            <person name="Daum C."/>
            <person name="Ng V."/>
            <person name="Clum A."/>
            <person name="Steindorff A."/>
            <person name="Ohm R.A."/>
            <person name="Martin F."/>
            <person name="Silar P."/>
            <person name="Natvig D.O."/>
            <person name="Lalanne C."/>
            <person name="Gautier V."/>
            <person name="Ament-Velasquez S.L."/>
            <person name="Kruys A."/>
            <person name="Hutchinson M.I."/>
            <person name="Powell A.J."/>
            <person name="Barry K."/>
            <person name="Miller A.N."/>
            <person name="Grigoriev I.V."/>
            <person name="Debuchy R."/>
            <person name="Gladieux P."/>
            <person name="Hiltunen Thoren M."/>
            <person name="Johannesson H."/>
        </authorList>
    </citation>
    <scope>NUCLEOTIDE SEQUENCE [LARGE SCALE GENOMIC DNA]</scope>
    <source>
        <strain evidence="3">CBS 340.73</strain>
    </source>
</reference>
<keyword evidence="3" id="KW-1185">Reference proteome</keyword>
<sequence length="227" mass="25625">MGEGNSNSNSDKQQRANLTPYSSKDQALKKRQGNADAQARFRRRRERREQELRNQNWHLERTIHELQDRNLKLEAKCEFYRNDRDRLREIVARTAEISGASFTAENSPRTAPPPQQQPQSAPPPPPAPVHPPLHPFIYPHRLPYDHTKPHFPTTSAYGSATPPTSLPPIAPPPHLIYGSSPPPHLSGTPRAARLPPIRSLSIRPPSPQPPGTSQHYPLYGRAPYAIW</sequence>
<name>A0AAN6MU58_9PEZI</name>
<feature type="compositionally biased region" description="Pro residues" evidence="1">
    <location>
        <begin position="164"/>
        <end position="184"/>
    </location>
</feature>
<evidence type="ECO:0000313" key="2">
    <source>
        <dbReference type="EMBL" id="KAK3933502.1"/>
    </source>
</evidence>
<dbReference type="EMBL" id="MU854167">
    <property type="protein sequence ID" value="KAK3933502.1"/>
    <property type="molecule type" value="Genomic_DNA"/>
</dbReference>
<feature type="compositionally biased region" description="Polar residues" evidence="1">
    <location>
        <begin position="100"/>
        <end position="109"/>
    </location>
</feature>
<gene>
    <name evidence="2" type="ORF">QBC46DRAFT_434147</name>
</gene>
<accession>A0AAN6MU58</accession>
<feature type="compositionally biased region" description="Pro residues" evidence="1">
    <location>
        <begin position="110"/>
        <end position="134"/>
    </location>
</feature>
<feature type="compositionally biased region" description="Basic and acidic residues" evidence="1">
    <location>
        <begin position="47"/>
        <end position="56"/>
    </location>
</feature>
<evidence type="ECO:0008006" key="4">
    <source>
        <dbReference type="Google" id="ProtNLM"/>
    </source>
</evidence>
<dbReference type="AlphaFoldDB" id="A0AAN6MU58"/>